<dbReference type="CDD" id="cd00093">
    <property type="entry name" value="HTH_XRE"/>
    <property type="match status" value="1"/>
</dbReference>
<dbReference type="SMART" id="SM00530">
    <property type="entry name" value="HTH_XRE"/>
    <property type="match status" value="1"/>
</dbReference>
<feature type="coiled-coil region" evidence="1">
    <location>
        <begin position="1"/>
        <end position="28"/>
    </location>
</feature>
<keyword evidence="1" id="KW-0175">Coiled coil</keyword>
<dbReference type="Gene3D" id="1.10.260.40">
    <property type="entry name" value="lambda repressor-like DNA-binding domains"/>
    <property type="match status" value="1"/>
</dbReference>
<reference evidence="3 4" key="1">
    <citation type="submission" date="2018-12" db="EMBL/GenBank/DDBJ databases">
        <title>The Genome Submission of two Enterobacter spp. strains.</title>
        <authorList>
            <person name="Wu W."/>
            <person name="Wei L."/>
            <person name="Feng Y."/>
            <person name="Zong Z."/>
        </authorList>
    </citation>
    <scope>NUCLEOTIDE SEQUENCE [LARGE SCALE GENOMIC DNA]</scope>
    <source>
        <strain evidence="3 4">WCHEHu045002</strain>
    </source>
</reference>
<evidence type="ECO:0000313" key="4">
    <source>
        <dbReference type="Proteomes" id="UP000276389"/>
    </source>
</evidence>
<dbReference type="SUPFAM" id="SSF47413">
    <property type="entry name" value="lambda repressor-like DNA-binding domains"/>
    <property type="match status" value="1"/>
</dbReference>
<gene>
    <name evidence="3" type="ORF">EJE24_00785</name>
</gene>
<dbReference type="PROSITE" id="PS50943">
    <property type="entry name" value="HTH_CROC1"/>
    <property type="match status" value="1"/>
</dbReference>
<accession>A0A428LY77</accession>
<evidence type="ECO:0000256" key="1">
    <source>
        <dbReference type="SAM" id="Coils"/>
    </source>
</evidence>
<dbReference type="GO" id="GO:0003677">
    <property type="term" value="F:DNA binding"/>
    <property type="evidence" value="ECO:0007669"/>
    <property type="project" value="InterPro"/>
</dbReference>
<proteinExistence type="predicted"/>
<dbReference type="AlphaFoldDB" id="A0A428LY77"/>
<dbReference type="Proteomes" id="UP000276389">
    <property type="component" value="Unassembled WGS sequence"/>
</dbReference>
<evidence type="ECO:0000259" key="2">
    <source>
        <dbReference type="PROSITE" id="PS50943"/>
    </source>
</evidence>
<protein>
    <submittedName>
        <fullName evidence="3">XRE family transcriptional regulator</fullName>
    </submittedName>
</protein>
<name>A0A428LY77_9ENTR</name>
<dbReference type="RefSeq" id="WP_032141965.1">
    <property type="nucleotide sequence ID" value="NZ_RWHU01000001.1"/>
</dbReference>
<dbReference type="EMBL" id="RWHU01000001">
    <property type="protein sequence ID" value="RSK70342.1"/>
    <property type="molecule type" value="Genomic_DNA"/>
</dbReference>
<sequence>METISQRLKQKREEMNLSQDQLAKLAGMKQQSLQAIEAGVTKRPRYLVELARALKCKPEWLLFGDDPEKSTAA</sequence>
<feature type="domain" description="HTH cro/C1-type" evidence="2">
    <location>
        <begin position="8"/>
        <end position="61"/>
    </location>
</feature>
<dbReference type="InterPro" id="IPR010982">
    <property type="entry name" value="Lambda_DNA-bd_dom_sf"/>
</dbReference>
<dbReference type="Pfam" id="PF01381">
    <property type="entry name" value="HTH_3"/>
    <property type="match status" value="1"/>
</dbReference>
<evidence type="ECO:0000313" key="3">
    <source>
        <dbReference type="EMBL" id="RSK70342.1"/>
    </source>
</evidence>
<dbReference type="InterPro" id="IPR001387">
    <property type="entry name" value="Cro/C1-type_HTH"/>
</dbReference>
<organism evidence="3 4">
    <name type="scientific">Enterobacter huaxiensis</name>
    <dbReference type="NCBI Taxonomy" id="2494702"/>
    <lineage>
        <taxon>Bacteria</taxon>
        <taxon>Pseudomonadati</taxon>
        <taxon>Pseudomonadota</taxon>
        <taxon>Gammaproteobacteria</taxon>
        <taxon>Enterobacterales</taxon>
        <taxon>Enterobacteriaceae</taxon>
        <taxon>Enterobacter</taxon>
    </lineage>
</organism>
<comment type="caution">
    <text evidence="3">The sequence shown here is derived from an EMBL/GenBank/DDBJ whole genome shotgun (WGS) entry which is preliminary data.</text>
</comment>